<evidence type="ECO:0000313" key="2">
    <source>
        <dbReference type="EMBL" id="MFC4061483.1"/>
    </source>
</evidence>
<proteinExistence type="predicted"/>
<comment type="caution">
    <text evidence="2">The sequence shown here is derived from an EMBL/GenBank/DDBJ whole genome shotgun (WGS) entry which is preliminary data.</text>
</comment>
<accession>A0ABV8IG56</accession>
<sequence>MRSLRHSVPPGCRAVLRTADGCRRKGLPPRSARAPQDAASPADHPPRPSGGPVTSSPLAPHPLTGGSGPIRRLTGQVATRLTARLRAADPPVQALVTEGLERLHRAVAARRDGRALEDLTAVELGWDLQIIRIRDEAWVALHLDPDTMVGLLLEVGERPEEPLRAPLLSLLGYAAWHGGEHEAAHAALVGALRIDPAYSMAHLLHLALHSGVPAAAFTDVPTPAEIDREMGPARGTWLDPLRPLLARYAQPLN</sequence>
<protein>
    <submittedName>
        <fullName evidence="2">DUF4192 family protein</fullName>
    </submittedName>
</protein>
<dbReference type="Pfam" id="PF13830">
    <property type="entry name" value="DUF4192"/>
    <property type="match status" value="1"/>
</dbReference>
<dbReference type="Proteomes" id="UP001595850">
    <property type="component" value="Unassembled WGS sequence"/>
</dbReference>
<evidence type="ECO:0000313" key="3">
    <source>
        <dbReference type="Proteomes" id="UP001595850"/>
    </source>
</evidence>
<dbReference type="RefSeq" id="WP_377291711.1">
    <property type="nucleotide sequence ID" value="NZ_JBHSBM010000029.1"/>
</dbReference>
<evidence type="ECO:0000256" key="1">
    <source>
        <dbReference type="SAM" id="MobiDB-lite"/>
    </source>
</evidence>
<feature type="region of interest" description="Disordered" evidence="1">
    <location>
        <begin position="19"/>
        <end position="71"/>
    </location>
</feature>
<reference evidence="3" key="1">
    <citation type="journal article" date="2019" name="Int. J. Syst. Evol. Microbiol.">
        <title>The Global Catalogue of Microorganisms (GCM) 10K type strain sequencing project: providing services to taxonomists for standard genome sequencing and annotation.</title>
        <authorList>
            <consortium name="The Broad Institute Genomics Platform"/>
            <consortium name="The Broad Institute Genome Sequencing Center for Infectious Disease"/>
            <person name="Wu L."/>
            <person name="Ma J."/>
        </authorList>
    </citation>
    <scope>NUCLEOTIDE SEQUENCE [LARGE SCALE GENOMIC DNA]</scope>
    <source>
        <strain evidence="3">TBRC 4489</strain>
    </source>
</reference>
<dbReference type="InterPro" id="IPR025447">
    <property type="entry name" value="DUF4192"/>
</dbReference>
<gene>
    <name evidence="2" type="ORF">ACFOWE_24550</name>
</gene>
<organism evidence="2 3">
    <name type="scientific">Planomonospora corallina</name>
    <dbReference type="NCBI Taxonomy" id="1806052"/>
    <lineage>
        <taxon>Bacteria</taxon>
        <taxon>Bacillati</taxon>
        <taxon>Actinomycetota</taxon>
        <taxon>Actinomycetes</taxon>
        <taxon>Streptosporangiales</taxon>
        <taxon>Streptosporangiaceae</taxon>
        <taxon>Planomonospora</taxon>
    </lineage>
</organism>
<keyword evidence="3" id="KW-1185">Reference proteome</keyword>
<dbReference type="EMBL" id="JBHSBM010000029">
    <property type="protein sequence ID" value="MFC4061483.1"/>
    <property type="molecule type" value="Genomic_DNA"/>
</dbReference>
<name>A0ABV8IG56_9ACTN</name>